<evidence type="ECO:0000256" key="1">
    <source>
        <dbReference type="SAM" id="MobiDB-lite"/>
    </source>
</evidence>
<protein>
    <submittedName>
        <fullName evidence="2">Uncharacterized protein</fullName>
    </submittedName>
</protein>
<dbReference type="EMBL" id="DS268110">
    <property type="protein sequence ID" value="KMM66814.1"/>
    <property type="molecule type" value="Genomic_DNA"/>
</dbReference>
<accession>A0A0J6FD82</accession>
<reference evidence="2 3" key="1">
    <citation type="submission" date="2007-06" db="EMBL/GenBank/DDBJ databases">
        <title>The Genome Sequence of Coccidioides posadasii RMSCC_3488.</title>
        <authorList>
            <consortium name="Coccidioides Genome Resources Consortium"/>
            <consortium name="The Broad Institute Genome Sequencing Platform"/>
            <person name="Henn M.R."/>
            <person name="Sykes S."/>
            <person name="Young S."/>
            <person name="Jaffe D."/>
            <person name="Berlin A."/>
            <person name="Alvarez P."/>
            <person name="Butler J."/>
            <person name="Gnerre S."/>
            <person name="Grabherr M."/>
            <person name="Mauceli E."/>
            <person name="Brockman W."/>
            <person name="Kodira C."/>
            <person name="Alvarado L."/>
            <person name="Zeng Q."/>
            <person name="Crawford M."/>
            <person name="Antoine C."/>
            <person name="Devon K."/>
            <person name="Galgiani J."/>
            <person name="Orsborn K."/>
            <person name="Lewis M.L."/>
            <person name="Nusbaum C."/>
            <person name="Galagan J."/>
            <person name="Birren B."/>
        </authorList>
    </citation>
    <scope>NUCLEOTIDE SEQUENCE [LARGE SCALE GENOMIC DNA]</scope>
    <source>
        <strain evidence="2 3">RMSCC 3488</strain>
    </source>
</reference>
<reference evidence="3" key="3">
    <citation type="journal article" date="2010" name="Genome Res.">
        <title>Population genomic sequencing of Coccidioides fungi reveals recent hybridization and transposon control.</title>
        <authorList>
            <person name="Neafsey D.E."/>
            <person name="Barker B.M."/>
            <person name="Sharpton T.J."/>
            <person name="Stajich J.E."/>
            <person name="Park D.J."/>
            <person name="Whiston E."/>
            <person name="Hung C.-Y."/>
            <person name="McMahan C."/>
            <person name="White J."/>
            <person name="Sykes S."/>
            <person name="Heiman D."/>
            <person name="Young S."/>
            <person name="Zeng Q."/>
            <person name="Abouelleil A."/>
            <person name="Aftuck L."/>
            <person name="Bessette D."/>
            <person name="Brown A."/>
            <person name="FitzGerald M."/>
            <person name="Lui A."/>
            <person name="Macdonald J.P."/>
            <person name="Priest M."/>
            <person name="Orbach M.J."/>
            <person name="Galgiani J.N."/>
            <person name="Kirkland T.N."/>
            <person name="Cole G.T."/>
            <person name="Birren B.W."/>
            <person name="Henn M.R."/>
            <person name="Taylor J.W."/>
            <person name="Rounsley S.D."/>
        </authorList>
    </citation>
    <scope>NUCLEOTIDE SEQUENCE [LARGE SCALE GENOMIC DNA]</scope>
    <source>
        <strain evidence="3">RMSCC 3488</strain>
    </source>
</reference>
<dbReference type="AlphaFoldDB" id="A0A0J6FD82"/>
<dbReference type="VEuPathDB" id="FungiDB:CPAG_03152"/>
<evidence type="ECO:0000313" key="3">
    <source>
        <dbReference type="Proteomes" id="UP000054567"/>
    </source>
</evidence>
<gene>
    <name evidence="2" type="ORF">CPAG_03152</name>
</gene>
<feature type="region of interest" description="Disordered" evidence="1">
    <location>
        <begin position="70"/>
        <end position="105"/>
    </location>
</feature>
<proteinExistence type="predicted"/>
<evidence type="ECO:0000313" key="2">
    <source>
        <dbReference type="EMBL" id="KMM66814.1"/>
    </source>
</evidence>
<feature type="compositionally biased region" description="Polar residues" evidence="1">
    <location>
        <begin position="79"/>
        <end position="93"/>
    </location>
</feature>
<dbReference type="Proteomes" id="UP000054567">
    <property type="component" value="Unassembled WGS sequence"/>
</dbReference>
<name>A0A0J6FD82_COCPO</name>
<organism evidence="2 3">
    <name type="scientific">Coccidioides posadasii RMSCC 3488</name>
    <dbReference type="NCBI Taxonomy" id="454284"/>
    <lineage>
        <taxon>Eukaryota</taxon>
        <taxon>Fungi</taxon>
        <taxon>Dikarya</taxon>
        <taxon>Ascomycota</taxon>
        <taxon>Pezizomycotina</taxon>
        <taxon>Eurotiomycetes</taxon>
        <taxon>Eurotiomycetidae</taxon>
        <taxon>Onygenales</taxon>
        <taxon>Onygenaceae</taxon>
        <taxon>Coccidioides</taxon>
    </lineage>
</organism>
<sequence>MARPPSTKMWIYTRITVGVGGFTPHGGTTFLIPTTEGRRLEFENSQGPSSSCPLLSVVFLVKFGTSPPLRHEDPPVHAATNTEPVPIFSTQPDLPSWAGALDPIQ</sequence>
<reference evidence="3" key="2">
    <citation type="journal article" date="2009" name="Genome Res.">
        <title>Comparative genomic analyses of the human fungal pathogens Coccidioides and their relatives.</title>
        <authorList>
            <person name="Sharpton T.J."/>
            <person name="Stajich J.E."/>
            <person name="Rounsley S.D."/>
            <person name="Gardner M.J."/>
            <person name="Wortman J.R."/>
            <person name="Jordar V.S."/>
            <person name="Maiti R."/>
            <person name="Kodira C.D."/>
            <person name="Neafsey D.E."/>
            <person name="Zeng Q."/>
            <person name="Hung C.-Y."/>
            <person name="McMahan C."/>
            <person name="Muszewska A."/>
            <person name="Grynberg M."/>
            <person name="Mandel M.A."/>
            <person name="Kellner E.M."/>
            <person name="Barker B.M."/>
            <person name="Galgiani J.N."/>
            <person name="Orbach M.J."/>
            <person name="Kirkland T.N."/>
            <person name="Cole G.T."/>
            <person name="Henn M.R."/>
            <person name="Birren B.W."/>
            <person name="Taylor J.W."/>
        </authorList>
    </citation>
    <scope>NUCLEOTIDE SEQUENCE [LARGE SCALE GENOMIC DNA]</scope>
    <source>
        <strain evidence="3">RMSCC 3488</strain>
    </source>
</reference>